<organism evidence="1 2">
    <name type="scientific">Allosphingosinicella deserti</name>
    <dbReference type="NCBI Taxonomy" id="2116704"/>
    <lineage>
        <taxon>Bacteria</taxon>
        <taxon>Pseudomonadati</taxon>
        <taxon>Pseudomonadota</taxon>
        <taxon>Alphaproteobacteria</taxon>
        <taxon>Sphingomonadales</taxon>
        <taxon>Sphingomonadaceae</taxon>
        <taxon>Allosphingosinicella</taxon>
    </lineage>
</organism>
<evidence type="ECO:0000313" key="1">
    <source>
        <dbReference type="EMBL" id="PSJ36231.1"/>
    </source>
</evidence>
<dbReference type="Proteomes" id="UP000241167">
    <property type="component" value="Unassembled WGS sequence"/>
</dbReference>
<comment type="caution">
    <text evidence="1">The sequence shown here is derived from an EMBL/GenBank/DDBJ whole genome shotgun (WGS) entry which is preliminary data.</text>
</comment>
<accession>A0A2P7QE40</accession>
<keyword evidence="2" id="KW-1185">Reference proteome</keyword>
<proteinExistence type="predicted"/>
<name>A0A2P7QE40_9SPHN</name>
<reference evidence="1 2" key="1">
    <citation type="submission" date="2018-03" db="EMBL/GenBank/DDBJ databases">
        <title>The draft genome of Sphingosinicella sp. GL-C-18.</title>
        <authorList>
            <person name="Liu L."/>
            <person name="Li L."/>
            <person name="Liang L."/>
            <person name="Zhang X."/>
            <person name="Wang T."/>
        </authorList>
    </citation>
    <scope>NUCLEOTIDE SEQUENCE [LARGE SCALE GENOMIC DNA]</scope>
    <source>
        <strain evidence="1 2">GL-C-18</strain>
    </source>
</reference>
<evidence type="ECO:0000313" key="2">
    <source>
        <dbReference type="Proteomes" id="UP000241167"/>
    </source>
</evidence>
<protein>
    <submittedName>
        <fullName evidence="1">Uncharacterized protein</fullName>
    </submittedName>
</protein>
<sequence length="61" mass="6883">MSRRALRFRQSDLTRAVRGAEKAGLRIERIEIETSGKIVIFSGSVTGKRGPPNPWDEELSR</sequence>
<gene>
    <name evidence="1" type="ORF">C7I55_27300</name>
</gene>
<dbReference type="AlphaFoldDB" id="A0A2P7QE40"/>
<dbReference type="EMBL" id="PXYI01000017">
    <property type="protein sequence ID" value="PSJ36231.1"/>
    <property type="molecule type" value="Genomic_DNA"/>
</dbReference>